<feature type="compositionally biased region" description="Polar residues" evidence="13">
    <location>
        <begin position="414"/>
        <end position="425"/>
    </location>
</feature>
<dbReference type="InterPro" id="IPR007110">
    <property type="entry name" value="Ig-like_dom"/>
</dbReference>
<sequence>MSSLSRLLVVGLLLMQKEVEGDFSNPHGCPSSCICASDILSCVNHKLHQLPAVLPHWATTLDLSHNVLAQLGNGGFSGLPRLRTLRLAHNQLQQISEGAFWNASSLRHLDLSFNKLEVVEQHYFQELVNLEVLLLFKNSISRVDSQALAGLGNLHKVYFSLNLLTNFPFFSIQEPSHPLLNTLDISSNRLRTLPIEKVKALPANVKNGLYLHNNPLTCECSLYKMFLHWEKLGFGSVHDFREEHTCLVYGEPRAQVRFFRHVRIFENCTFGPQTEAPEDSLKAFVGEPLLFGCNASFNRAHTTYVWITPHQEFIAPPGNANKTLRMYNNGSLEIKEAQIEDSGVYVCIALNHRLLLNETREVNVTVLTRRYEEESFNTGLTTLFGCLVTLVLILMYLFLTPCRCWCRKQPTPSPANECSAQSSILTTTPPATAEGPGRKASTTKHVVFLEPIKEVQNGRLRMVLGRDHPKIQQLKSDTDSITSVLSDAPIVP</sequence>
<keyword evidence="9 14" id="KW-0472">Membrane</keyword>
<evidence type="ECO:0000256" key="8">
    <source>
        <dbReference type="ARBA" id="ARBA00022989"/>
    </source>
</evidence>
<evidence type="ECO:0000313" key="18">
    <source>
        <dbReference type="Proteomes" id="UP000289886"/>
    </source>
</evidence>
<evidence type="ECO:0000256" key="5">
    <source>
        <dbReference type="ARBA" id="ARBA00022729"/>
    </source>
</evidence>
<evidence type="ECO:0000256" key="13">
    <source>
        <dbReference type="SAM" id="MobiDB-lite"/>
    </source>
</evidence>
<feature type="signal peptide" evidence="15">
    <location>
        <begin position="1"/>
        <end position="21"/>
    </location>
</feature>
<evidence type="ECO:0000256" key="11">
    <source>
        <dbReference type="ARBA" id="ARBA00023180"/>
    </source>
</evidence>
<dbReference type="SMART" id="SM00409">
    <property type="entry name" value="IG"/>
    <property type="match status" value="1"/>
</dbReference>
<dbReference type="PANTHER" id="PTHR24368:SF62">
    <property type="entry name" value="AMPHOTERIN-INDUCED PROTEIN 3"/>
    <property type="match status" value="1"/>
</dbReference>
<dbReference type="Gene3D" id="2.60.40.10">
    <property type="entry name" value="Immunoglobulins"/>
    <property type="match status" value="1"/>
</dbReference>
<keyword evidence="18" id="KW-1185">Reference proteome</keyword>
<keyword evidence="4 14" id="KW-0812">Transmembrane</keyword>
<feature type="transmembrane region" description="Helical" evidence="14">
    <location>
        <begin position="379"/>
        <end position="399"/>
    </location>
</feature>
<dbReference type="SMART" id="SM00369">
    <property type="entry name" value="LRR_TYP"/>
    <property type="match status" value="4"/>
</dbReference>
<dbReference type="InterPro" id="IPR013783">
    <property type="entry name" value="Ig-like_fold"/>
</dbReference>
<evidence type="ECO:0000256" key="15">
    <source>
        <dbReference type="SAM" id="SignalP"/>
    </source>
</evidence>
<evidence type="ECO:0000259" key="16">
    <source>
        <dbReference type="PROSITE" id="PS50835"/>
    </source>
</evidence>
<evidence type="ECO:0000313" key="17">
    <source>
        <dbReference type="EMBL" id="RXM97857.1"/>
    </source>
</evidence>
<keyword evidence="5 15" id="KW-0732">Signal</keyword>
<dbReference type="InterPro" id="IPR032675">
    <property type="entry name" value="LRR_dom_sf"/>
</dbReference>
<dbReference type="Pfam" id="PF13855">
    <property type="entry name" value="LRR_8"/>
    <property type="match status" value="1"/>
</dbReference>
<dbReference type="Proteomes" id="UP000289886">
    <property type="component" value="Unassembled WGS sequence"/>
</dbReference>
<protein>
    <submittedName>
        <fullName evidence="17">Amphoterin-induced protein 3</fullName>
    </submittedName>
</protein>
<feature type="region of interest" description="Disordered" evidence="13">
    <location>
        <begin position="413"/>
        <end position="440"/>
    </location>
</feature>
<keyword evidence="10" id="KW-1015">Disulfide bond</keyword>
<evidence type="ECO:0000256" key="3">
    <source>
        <dbReference type="ARBA" id="ARBA00022614"/>
    </source>
</evidence>
<dbReference type="Pfam" id="PF13927">
    <property type="entry name" value="Ig_3"/>
    <property type="match status" value="1"/>
</dbReference>
<evidence type="ECO:0000256" key="2">
    <source>
        <dbReference type="ARBA" id="ARBA00005670"/>
    </source>
</evidence>
<evidence type="ECO:0000256" key="6">
    <source>
        <dbReference type="ARBA" id="ARBA00022737"/>
    </source>
</evidence>
<keyword evidence="3" id="KW-0433">Leucine-rich repeat</keyword>
<keyword evidence="11" id="KW-0325">Glycoprotein</keyword>
<evidence type="ECO:0000256" key="7">
    <source>
        <dbReference type="ARBA" id="ARBA00022889"/>
    </source>
</evidence>
<evidence type="ECO:0000256" key="1">
    <source>
        <dbReference type="ARBA" id="ARBA00004479"/>
    </source>
</evidence>
<dbReference type="AlphaFoldDB" id="A0A662YMS2"/>
<dbReference type="InterPro" id="IPR003591">
    <property type="entry name" value="Leu-rich_rpt_typical-subtyp"/>
</dbReference>
<evidence type="ECO:0000256" key="12">
    <source>
        <dbReference type="ARBA" id="ARBA00023319"/>
    </source>
</evidence>
<dbReference type="Gene3D" id="3.80.10.10">
    <property type="entry name" value="Ribonuclease Inhibitor"/>
    <property type="match status" value="1"/>
</dbReference>
<keyword evidence="7" id="KW-0130">Cell adhesion</keyword>
<dbReference type="PANTHER" id="PTHR24368">
    <property type="entry name" value="AMPHOTERIN-INDUCED PROTEIN"/>
    <property type="match status" value="1"/>
</dbReference>
<dbReference type="SUPFAM" id="SSF52058">
    <property type="entry name" value="L domain-like"/>
    <property type="match status" value="1"/>
</dbReference>
<name>A0A662YMS2_ACIRT</name>
<dbReference type="GO" id="GO:0007155">
    <property type="term" value="P:cell adhesion"/>
    <property type="evidence" value="ECO:0007669"/>
    <property type="project" value="UniProtKB-KW"/>
</dbReference>
<dbReference type="PROSITE" id="PS50835">
    <property type="entry name" value="IG_LIKE"/>
    <property type="match status" value="1"/>
</dbReference>
<comment type="similarity">
    <text evidence="2">Belongs to the immunoglobulin superfamily. AMIGO family.</text>
</comment>
<dbReference type="SUPFAM" id="SSF48726">
    <property type="entry name" value="Immunoglobulin"/>
    <property type="match status" value="1"/>
</dbReference>
<dbReference type="PROSITE" id="PS51450">
    <property type="entry name" value="LRR"/>
    <property type="match status" value="2"/>
</dbReference>
<evidence type="ECO:0000256" key="4">
    <source>
        <dbReference type="ARBA" id="ARBA00022692"/>
    </source>
</evidence>
<dbReference type="InterPro" id="IPR031283">
    <property type="entry name" value="AMIGO"/>
</dbReference>
<keyword evidence="6" id="KW-0677">Repeat</keyword>
<reference evidence="17 18" key="1">
    <citation type="submission" date="2019-01" db="EMBL/GenBank/DDBJ databases">
        <title>Draft Genome and Complete Hox-Cluster Characterization of the Sterlet Sturgeon (Acipenser ruthenus).</title>
        <authorList>
            <person name="Wei Q."/>
        </authorList>
    </citation>
    <scope>NUCLEOTIDE SEQUENCE [LARGE SCALE GENOMIC DNA]</scope>
    <source>
        <strain evidence="17">WHYD16114868_AA</strain>
        <tissue evidence="17">Blood</tissue>
    </source>
</reference>
<dbReference type="InterPro" id="IPR036179">
    <property type="entry name" value="Ig-like_dom_sf"/>
</dbReference>
<comment type="subcellular location">
    <subcellularLocation>
        <location evidence="1">Membrane</location>
        <topology evidence="1">Single-pass type I membrane protein</topology>
    </subcellularLocation>
</comment>
<feature type="domain" description="Ig-like" evidence="16">
    <location>
        <begin position="272"/>
        <end position="363"/>
    </location>
</feature>
<dbReference type="InterPro" id="IPR003599">
    <property type="entry name" value="Ig_sub"/>
</dbReference>
<feature type="chain" id="PRO_5024810511" evidence="15">
    <location>
        <begin position="22"/>
        <end position="492"/>
    </location>
</feature>
<evidence type="ECO:0000256" key="14">
    <source>
        <dbReference type="SAM" id="Phobius"/>
    </source>
</evidence>
<dbReference type="GO" id="GO:0016020">
    <property type="term" value="C:membrane"/>
    <property type="evidence" value="ECO:0007669"/>
    <property type="project" value="UniProtKB-SubCell"/>
</dbReference>
<organism evidence="17 18">
    <name type="scientific">Acipenser ruthenus</name>
    <name type="common">Sterlet sturgeon</name>
    <dbReference type="NCBI Taxonomy" id="7906"/>
    <lineage>
        <taxon>Eukaryota</taxon>
        <taxon>Metazoa</taxon>
        <taxon>Chordata</taxon>
        <taxon>Craniata</taxon>
        <taxon>Vertebrata</taxon>
        <taxon>Euteleostomi</taxon>
        <taxon>Actinopterygii</taxon>
        <taxon>Chondrostei</taxon>
        <taxon>Acipenseriformes</taxon>
        <taxon>Acipenseridae</taxon>
        <taxon>Acipenser</taxon>
    </lineage>
</organism>
<dbReference type="EMBL" id="SCEB01000910">
    <property type="protein sequence ID" value="RXM97857.1"/>
    <property type="molecule type" value="Genomic_DNA"/>
</dbReference>
<accession>A0A662YMS2</accession>
<evidence type="ECO:0000256" key="9">
    <source>
        <dbReference type="ARBA" id="ARBA00023136"/>
    </source>
</evidence>
<comment type="caution">
    <text evidence="17">The sequence shown here is derived from an EMBL/GenBank/DDBJ whole genome shotgun (WGS) entry which is preliminary data.</text>
</comment>
<dbReference type="GO" id="GO:0007420">
    <property type="term" value="P:brain development"/>
    <property type="evidence" value="ECO:0007669"/>
    <property type="project" value="TreeGrafter"/>
</dbReference>
<proteinExistence type="inferred from homology"/>
<evidence type="ECO:0000256" key="10">
    <source>
        <dbReference type="ARBA" id="ARBA00023157"/>
    </source>
</evidence>
<keyword evidence="8 14" id="KW-1133">Transmembrane helix</keyword>
<gene>
    <name evidence="17" type="ORF">EOD39_13898</name>
</gene>
<keyword evidence="12" id="KW-0393">Immunoglobulin domain</keyword>
<dbReference type="InterPro" id="IPR001611">
    <property type="entry name" value="Leu-rich_rpt"/>
</dbReference>